<evidence type="ECO:0000256" key="1">
    <source>
        <dbReference type="ARBA" id="ARBA00023239"/>
    </source>
</evidence>
<dbReference type="InterPro" id="IPR013341">
    <property type="entry name" value="Mandelate_racemase_N_dom"/>
</dbReference>
<dbReference type="Gene3D" id="3.30.390.10">
    <property type="entry name" value="Enolase-like, N-terminal domain"/>
    <property type="match status" value="1"/>
</dbReference>
<feature type="domain" description="Mandelate racemase/muconate lactonizing enzyme N-terminal" evidence="2">
    <location>
        <begin position="13"/>
        <end position="42"/>
    </location>
</feature>
<keyword evidence="1" id="KW-0456">Lyase</keyword>
<accession>A0A382S4G2</accession>
<dbReference type="InterPro" id="IPR036849">
    <property type="entry name" value="Enolase-like_C_sf"/>
</dbReference>
<dbReference type="EMBL" id="UINC01126148">
    <property type="protein sequence ID" value="SVD04442.1"/>
    <property type="molecule type" value="Genomic_DNA"/>
</dbReference>
<dbReference type="InterPro" id="IPR029017">
    <property type="entry name" value="Enolase-like_N"/>
</dbReference>
<organism evidence="3">
    <name type="scientific">marine metagenome</name>
    <dbReference type="NCBI Taxonomy" id="408172"/>
    <lineage>
        <taxon>unclassified sequences</taxon>
        <taxon>metagenomes</taxon>
        <taxon>ecological metagenomes</taxon>
    </lineage>
</organism>
<proteinExistence type="predicted"/>
<name>A0A382S4G2_9ZZZZ</name>
<dbReference type="PANTHER" id="PTHR48080:SF2">
    <property type="entry name" value="D-GALACTONATE DEHYDRATASE"/>
    <property type="match status" value="1"/>
</dbReference>
<dbReference type="InterPro" id="IPR034593">
    <property type="entry name" value="DgoD-like"/>
</dbReference>
<dbReference type="AlphaFoldDB" id="A0A382S4G2"/>
<dbReference type="Pfam" id="PF02746">
    <property type="entry name" value="MR_MLE_N"/>
    <property type="match status" value="1"/>
</dbReference>
<feature type="non-terminal residue" evidence="3">
    <location>
        <position position="95"/>
    </location>
</feature>
<sequence length="95" mass="10267">MVARTIGQSTAGGMLAAISGVETALWDVAGKAMGVPVYRLLGGHYRDRIRLYADVGRGRNRTDTPEAWAQRAREGVADGFGAIKFDIDHSADEFQ</sequence>
<dbReference type="SUPFAM" id="SSF51604">
    <property type="entry name" value="Enolase C-terminal domain-like"/>
    <property type="match status" value="1"/>
</dbReference>
<dbReference type="PANTHER" id="PTHR48080">
    <property type="entry name" value="D-GALACTONATE DEHYDRATASE-RELATED"/>
    <property type="match status" value="1"/>
</dbReference>
<protein>
    <recommendedName>
        <fullName evidence="2">Mandelate racemase/muconate lactonizing enzyme N-terminal domain-containing protein</fullName>
    </recommendedName>
</protein>
<evidence type="ECO:0000313" key="3">
    <source>
        <dbReference type="EMBL" id="SVD04442.1"/>
    </source>
</evidence>
<gene>
    <name evidence="3" type="ORF">METZ01_LOCUS357296</name>
</gene>
<dbReference type="GO" id="GO:0016829">
    <property type="term" value="F:lyase activity"/>
    <property type="evidence" value="ECO:0007669"/>
    <property type="project" value="UniProtKB-KW"/>
</dbReference>
<dbReference type="Gene3D" id="3.20.20.120">
    <property type="entry name" value="Enolase-like C-terminal domain"/>
    <property type="match status" value="1"/>
</dbReference>
<evidence type="ECO:0000259" key="2">
    <source>
        <dbReference type="Pfam" id="PF02746"/>
    </source>
</evidence>
<reference evidence="3" key="1">
    <citation type="submission" date="2018-05" db="EMBL/GenBank/DDBJ databases">
        <authorList>
            <person name="Lanie J.A."/>
            <person name="Ng W.-L."/>
            <person name="Kazmierczak K.M."/>
            <person name="Andrzejewski T.M."/>
            <person name="Davidsen T.M."/>
            <person name="Wayne K.J."/>
            <person name="Tettelin H."/>
            <person name="Glass J.I."/>
            <person name="Rusch D."/>
            <person name="Podicherti R."/>
            <person name="Tsui H.-C.T."/>
            <person name="Winkler M.E."/>
        </authorList>
    </citation>
    <scope>NUCLEOTIDE SEQUENCE</scope>
</reference>